<dbReference type="PANTHER" id="PTHR43398">
    <property type="entry name" value="DOLICHOL-PHOSPHATE MANNOSYLTRANSFERASE SUBUNIT 1"/>
    <property type="match status" value="1"/>
</dbReference>
<dbReference type="Pfam" id="PF00535">
    <property type="entry name" value="Glycos_transf_2"/>
    <property type="match status" value="1"/>
</dbReference>
<dbReference type="PANTHER" id="PTHR43398:SF1">
    <property type="entry name" value="DOLICHOL-PHOSPHATE MANNOSYLTRANSFERASE SUBUNIT 1"/>
    <property type="match status" value="1"/>
</dbReference>
<evidence type="ECO:0000259" key="4">
    <source>
        <dbReference type="Pfam" id="PF00535"/>
    </source>
</evidence>
<dbReference type="Gene3D" id="3.90.550.10">
    <property type="entry name" value="Spore Coat Polysaccharide Biosynthesis Protein SpsA, Chain A"/>
    <property type="match status" value="1"/>
</dbReference>
<evidence type="ECO:0000256" key="2">
    <source>
        <dbReference type="ARBA" id="ARBA00022676"/>
    </source>
</evidence>
<organism evidence="5 6">
    <name type="scientific">Brevibacterium rongguiense</name>
    <dbReference type="NCBI Taxonomy" id="2695267"/>
    <lineage>
        <taxon>Bacteria</taxon>
        <taxon>Bacillati</taxon>
        <taxon>Actinomycetota</taxon>
        <taxon>Actinomycetes</taxon>
        <taxon>Micrococcales</taxon>
        <taxon>Brevibacteriaceae</taxon>
        <taxon>Brevibacterium</taxon>
    </lineage>
</organism>
<sequence length="241" mass="26313">MIPTYNERESLPRTIAAVHRFVPAAHVLVVDDGSPDGTADWTAEQAEHDERIHLLRRTEKNGLGAAYLAGFAWALERDYPVICEMDADGSHRGRDLPQLLAAIADGADLAIGARWVPGGAVVNWPLNRQLLSRGANVYVNAAIGLGVHDATAGFRAYRREVLSAIDLQAVRSQGYGFQIDLTLRTARAGFAIAEVPIVFVEREYGESKMSGNIIQEAFVNVAKWGAAERARRVRAALARRS</sequence>
<dbReference type="FunFam" id="3.90.550.10:FF:000122">
    <property type="entry name" value="Dolichol-phosphate mannosyltransferase subunit 1"/>
    <property type="match status" value="1"/>
</dbReference>
<protein>
    <submittedName>
        <fullName evidence="5">Glycosyltransferase</fullName>
    </submittedName>
</protein>
<name>A0A6N9H511_9MICO</name>
<dbReference type="Proteomes" id="UP000469215">
    <property type="component" value="Unassembled WGS sequence"/>
</dbReference>
<accession>A0A6N9H511</accession>
<dbReference type="GO" id="GO:0004582">
    <property type="term" value="F:dolichyl-phosphate beta-D-mannosyltransferase activity"/>
    <property type="evidence" value="ECO:0007669"/>
    <property type="project" value="InterPro"/>
</dbReference>
<dbReference type="EMBL" id="WWEQ01000007">
    <property type="protein sequence ID" value="MYM18921.1"/>
    <property type="molecule type" value="Genomic_DNA"/>
</dbReference>
<evidence type="ECO:0000313" key="6">
    <source>
        <dbReference type="Proteomes" id="UP000469215"/>
    </source>
</evidence>
<dbReference type="InterPro" id="IPR001173">
    <property type="entry name" value="Glyco_trans_2-like"/>
</dbReference>
<comment type="similarity">
    <text evidence="1">Belongs to the glycosyltransferase 2 family.</text>
</comment>
<comment type="caution">
    <text evidence="5">The sequence shown here is derived from an EMBL/GenBank/DDBJ whole genome shotgun (WGS) entry which is preliminary data.</text>
</comment>
<keyword evidence="6" id="KW-1185">Reference proteome</keyword>
<feature type="domain" description="Glycosyltransferase 2-like" evidence="4">
    <location>
        <begin position="2"/>
        <end position="164"/>
    </location>
</feature>
<dbReference type="GO" id="GO:0016020">
    <property type="term" value="C:membrane"/>
    <property type="evidence" value="ECO:0007669"/>
    <property type="project" value="GOC"/>
</dbReference>
<keyword evidence="2" id="KW-0328">Glycosyltransferase</keyword>
<keyword evidence="3 5" id="KW-0808">Transferase</keyword>
<proteinExistence type="inferred from homology"/>
<reference evidence="5 6" key="1">
    <citation type="submission" date="2020-01" db="EMBL/GenBank/DDBJ databases">
        <authorList>
            <person name="Deng T."/>
        </authorList>
    </citation>
    <scope>NUCLEOTIDE SEQUENCE [LARGE SCALE GENOMIC DNA]</scope>
    <source>
        <strain evidence="5 6">5221</strain>
    </source>
</reference>
<dbReference type="InterPro" id="IPR029044">
    <property type="entry name" value="Nucleotide-diphossugar_trans"/>
</dbReference>
<evidence type="ECO:0000256" key="3">
    <source>
        <dbReference type="ARBA" id="ARBA00022679"/>
    </source>
</evidence>
<gene>
    <name evidence="5" type="ORF">GSY69_02720</name>
</gene>
<dbReference type="AlphaFoldDB" id="A0A6N9H511"/>
<evidence type="ECO:0000256" key="1">
    <source>
        <dbReference type="ARBA" id="ARBA00006739"/>
    </source>
</evidence>
<dbReference type="GO" id="GO:0009247">
    <property type="term" value="P:glycolipid biosynthetic process"/>
    <property type="evidence" value="ECO:0007669"/>
    <property type="project" value="TreeGrafter"/>
</dbReference>
<dbReference type="SUPFAM" id="SSF53448">
    <property type="entry name" value="Nucleotide-diphospho-sugar transferases"/>
    <property type="match status" value="1"/>
</dbReference>
<dbReference type="CDD" id="cd06442">
    <property type="entry name" value="DPM1_like"/>
    <property type="match status" value="1"/>
</dbReference>
<dbReference type="InterPro" id="IPR039528">
    <property type="entry name" value="DPM1-like"/>
</dbReference>
<evidence type="ECO:0000313" key="5">
    <source>
        <dbReference type="EMBL" id="MYM18921.1"/>
    </source>
</evidence>